<organism evidence="4">
    <name type="scientific">Methanococcus maripaludis (strain DSM 14266 / JCM 13030 / NBRC 101832 / S2 / LL)</name>
    <dbReference type="NCBI Taxonomy" id="267377"/>
    <lineage>
        <taxon>Archaea</taxon>
        <taxon>Methanobacteriati</taxon>
        <taxon>Methanobacteriota</taxon>
        <taxon>Methanomada group</taxon>
        <taxon>Methanococci</taxon>
        <taxon>Methanococcales</taxon>
        <taxon>Methanococcaceae</taxon>
        <taxon>Methanococcus</taxon>
    </lineage>
</organism>
<dbReference type="InterPro" id="IPR024975">
    <property type="entry name" value="NOV_C"/>
</dbReference>
<dbReference type="Pfam" id="PF12102">
    <property type="entry name" value="MrcB_N"/>
    <property type="match status" value="1"/>
</dbReference>
<evidence type="ECO:0000259" key="2">
    <source>
        <dbReference type="Pfam" id="PF13020"/>
    </source>
</evidence>
<dbReference type="AlphaFoldDB" id="Q6LZ70"/>
<evidence type="ECO:0000259" key="1">
    <source>
        <dbReference type="Pfam" id="PF12102"/>
    </source>
</evidence>
<dbReference type="Pfam" id="PF13020">
    <property type="entry name" value="NOV_C"/>
    <property type="match status" value="1"/>
</dbReference>
<dbReference type="GeneID" id="2761262"/>
<keyword evidence="4" id="KW-1185">Reference proteome</keyword>
<proteinExistence type="predicted"/>
<feature type="domain" description="Type IV methyl-directed restriction enzyme EcoKMcrB subunit DNA-binding" evidence="1">
    <location>
        <begin position="11"/>
        <end position="190"/>
    </location>
</feature>
<dbReference type="KEGG" id="mmp:MMP0759"/>
<dbReference type="EMBL" id="BX950229">
    <property type="protein sequence ID" value="CAF30315.1"/>
    <property type="molecule type" value="Genomic_DNA"/>
</dbReference>
<dbReference type="RefSeq" id="WP_011170703.1">
    <property type="nucleotide sequence ID" value="NC_005791.1"/>
</dbReference>
<name>Q6LZ70_METMP</name>
<dbReference type="PATRIC" id="fig|267377.15.peg.778"/>
<accession>Q6LZ70</accession>
<dbReference type="REBASE" id="7745">
    <property type="entry name" value="MmaSMcrB2P"/>
</dbReference>
<dbReference type="Gene3D" id="3.30.920.90">
    <property type="match status" value="1"/>
</dbReference>
<dbReference type="InterPro" id="IPR021961">
    <property type="entry name" value="McrB_DNA-bd"/>
</dbReference>
<evidence type="ECO:0000313" key="3">
    <source>
        <dbReference type="EMBL" id="CAF30315.1"/>
    </source>
</evidence>
<dbReference type="OrthoDB" id="9837at2157"/>
<dbReference type="EnsemblBacteria" id="CAF30315">
    <property type="protein sequence ID" value="CAF30315"/>
    <property type="gene ID" value="MMP0759"/>
</dbReference>
<evidence type="ECO:0000313" key="4">
    <source>
        <dbReference type="Proteomes" id="UP000000590"/>
    </source>
</evidence>
<feature type="domain" description="Protein NO VEIN C-terminal" evidence="2">
    <location>
        <begin position="274"/>
        <end position="368"/>
    </location>
</feature>
<dbReference type="STRING" id="267377.MMP0759"/>
<protein>
    <submittedName>
        <fullName evidence="3">Putative lmo0304</fullName>
    </submittedName>
</protein>
<dbReference type="Proteomes" id="UP000000590">
    <property type="component" value="Chromosome"/>
</dbReference>
<gene>
    <name evidence="3" type="ordered locus">MMP0759</name>
</gene>
<sequence>MSGDLQTSILKILNEYTKESENSFKDNQLMKYVLRDIPEIFENKAALDSNKYKIKASVGQGNWAEIPWICIFDKEVTETAQKGYYIVYLFKNDMSGVYLSLNQGWTQYSEKYGSKGAKLNIKKVSSVYKDILKSSSDFDFSEISLGKRTLAKGYELGHICGKYYSLSKFPEEKELINDLRNLIGVYRELKGNVNSYIKNKGISEYYDVIEMLLAKYEKEDFDISEEDGEGGLTLEKSEIPDKTEGFQNRNRTYSAVKTNFEHISKGSKKLGSSGEKLVYDYEVSFLNENGCPNLAKNVKHVSEEDGDGAGYDILSYDLKGNEKYIEVKTTKNGKNTPFIVSRNELEFSKEYGDKYYIYRVYEFNPKNKSGKFYVVNGPIDQEFNLEPKEYYVKR</sequence>
<dbReference type="HOGENOM" id="CLU_052797_1_0_2"/>
<reference evidence="3 4" key="1">
    <citation type="journal article" date="2004" name="J. Bacteriol.">
        <title>Complete genome sequence of the genetically tractable hydrogenotrophic methanogen Methanococcus maripaludis.</title>
        <authorList>
            <person name="Hendrickson E.L."/>
            <person name="Kaul R."/>
            <person name="Zhou Y."/>
            <person name="Bovee D."/>
            <person name="Chapman P."/>
            <person name="Chung J."/>
            <person name="Conway de Macario E."/>
            <person name="Dodsworth J.A."/>
            <person name="Gillett W."/>
            <person name="Graham D.E."/>
            <person name="Hackett M."/>
            <person name="Haydock A.K."/>
            <person name="Kang A."/>
            <person name="Land M.L."/>
            <person name="Levy R."/>
            <person name="Lie T.J."/>
            <person name="Major T.A."/>
            <person name="Moore B.C."/>
            <person name="Porat I."/>
            <person name="Palmeiri A."/>
            <person name="Rouse G."/>
            <person name="Saenphimmachak C."/>
            <person name="Soll D."/>
            <person name="Van Dien S."/>
            <person name="Wang T."/>
            <person name="Whitman W.B."/>
            <person name="Xia Q."/>
            <person name="Zhang Y."/>
            <person name="Larimer F.W."/>
            <person name="Olson M.V."/>
            <person name="Leigh J.A."/>
        </authorList>
    </citation>
    <scope>NUCLEOTIDE SEQUENCE [LARGE SCALE GENOMIC DNA]</scope>
    <source>
        <strain evidence="4">S2 / LL</strain>
    </source>
</reference>